<reference evidence="2 3" key="1">
    <citation type="submission" date="2020-07" db="EMBL/GenBank/DDBJ databases">
        <title>Sequencing the genomes of 1000 actinobacteria strains.</title>
        <authorList>
            <person name="Klenk H.-P."/>
        </authorList>
    </citation>
    <scope>NUCLEOTIDE SEQUENCE [LARGE SCALE GENOMIC DNA]</scope>
    <source>
        <strain evidence="2 3">DSM 45278</strain>
    </source>
</reference>
<name>A0A7Y9XD75_9ACTN</name>
<feature type="compositionally biased region" description="Low complexity" evidence="1">
    <location>
        <begin position="138"/>
        <end position="155"/>
    </location>
</feature>
<feature type="compositionally biased region" description="Basic and acidic residues" evidence="1">
    <location>
        <begin position="232"/>
        <end position="245"/>
    </location>
</feature>
<accession>A0A7Y9XD75</accession>
<feature type="region of interest" description="Disordered" evidence="1">
    <location>
        <begin position="115"/>
        <end position="257"/>
    </location>
</feature>
<organism evidence="2 3">
    <name type="scientific">Nocardiopsis sinuspersici</name>
    <dbReference type="NCBI Taxonomy" id="501010"/>
    <lineage>
        <taxon>Bacteria</taxon>
        <taxon>Bacillati</taxon>
        <taxon>Actinomycetota</taxon>
        <taxon>Actinomycetes</taxon>
        <taxon>Streptosporangiales</taxon>
        <taxon>Nocardiopsidaceae</taxon>
        <taxon>Nocardiopsis</taxon>
    </lineage>
</organism>
<feature type="region of interest" description="Disordered" evidence="1">
    <location>
        <begin position="60"/>
        <end position="85"/>
    </location>
</feature>
<evidence type="ECO:0000256" key="1">
    <source>
        <dbReference type="SAM" id="MobiDB-lite"/>
    </source>
</evidence>
<dbReference type="EMBL" id="JACCHL010000001">
    <property type="protein sequence ID" value="NYH52722.1"/>
    <property type="molecule type" value="Genomic_DNA"/>
</dbReference>
<protein>
    <submittedName>
        <fullName evidence="2">Uncharacterized protein</fullName>
    </submittedName>
</protein>
<proteinExistence type="predicted"/>
<gene>
    <name evidence="2" type="ORF">HNR06_002311</name>
</gene>
<dbReference type="AlphaFoldDB" id="A0A7Y9XD75"/>
<comment type="caution">
    <text evidence="2">The sequence shown here is derived from an EMBL/GenBank/DDBJ whole genome shotgun (WGS) entry which is preliminary data.</text>
</comment>
<feature type="compositionally biased region" description="Basic and acidic residues" evidence="1">
    <location>
        <begin position="118"/>
        <end position="131"/>
    </location>
</feature>
<evidence type="ECO:0000313" key="2">
    <source>
        <dbReference type="EMBL" id="NYH52722.1"/>
    </source>
</evidence>
<dbReference type="Proteomes" id="UP000584931">
    <property type="component" value="Unassembled WGS sequence"/>
</dbReference>
<sequence length="257" mass="27935">MRHGLSMRHMPAMSIISTKAPVWAEEAEPCRWDPVPQAGGRRAPGPFVLVSGPVRSPAISGLRSEGGSAPTAYTTEPDPRWPESATPMASIRAAKRPRRAMRPAERGSCRFRLGVDGPIREDPGRVREQVRASRPLRRLAAPPRRATVPALTRTRSPPCSRAWDRSTPRPPSACAPTRTRSPTSAPGGAGGTRWPGPGPSCQARQSRRVPLPVLRHGGPCTGARNRWARLRRPGEYRTEPGRHGDSACCRLGARSTR</sequence>
<evidence type="ECO:0000313" key="3">
    <source>
        <dbReference type="Proteomes" id="UP000584931"/>
    </source>
</evidence>